<comment type="function">
    <text evidence="11">In addition to polymerase activity, this DNA polymerase exhibits 5'-3' exonuclease activity.</text>
</comment>
<dbReference type="CDD" id="cd06140">
    <property type="entry name" value="DNA_polA_I_Bacillus_like_exo"/>
    <property type="match status" value="1"/>
</dbReference>
<evidence type="ECO:0000256" key="11">
    <source>
        <dbReference type="RuleBase" id="RU004460"/>
    </source>
</evidence>
<dbReference type="InterPro" id="IPR019760">
    <property type="entry name" value="DNA-dir_DNA_pol_A_CS"/>
</dbReference>
<organism evidence="14 15">
    <name type="scientific">Butyricicoccus intestinisimiae</name>
    <dbReference type="NCBI Taxonomy" id="2841509"/>
    <lineage>
        <taxon>Bacteria</taxon>
        <taxon>Bacillati</taxon>
        <taxon>Bacillota</taxon>
        <taxon>Clostridia</taxon>
        <taxon>Eubacteriales</taxon>
        <taxon>Butyricicoccaceae</taxon>
        <taxon>Butyricicoccus</taxon>
    </lineage>
</organism>
<comment type="catalytic activity">
    <reaction evidence="9 11">
        <text>DNA(n) + a 2'-deoxyribonucleoside 5'-triphosphate = DNA(n+1) + diphosphate</text>
        <dbReference type="Rhea" id="RHEA:22508"/>
        <dbReference type="Rhea" id="RHEA-COMP:17339"/>
        <dbReference type="Rhea" id="RHEA-COMP:17340"/>
        <dbReference type="ChEBI" id="CHEBI:33019"/>
        <dbReference type="ChEBI" id="CHEBI:61560"/>
        <dbReference type="ChEBI" id="CHEBI:173112"/>
        <dbReference type="EC" id="2.7.7.7"/>
    </reaction>
</comment>
<accession>A0ABS6EUZ4</accession>
<dbReference type="NCBIfam" id="TIGR00593">
    <property type="entry name" value="pola"/>
    <property type="match status" value="1"/>
</dbReference>
<evidence type="ECO:0000256" key="7">
    <source>
        <dbReference type="ARBA" id="ARBA00023125"/>
    </source>
</evidence>
<dbReference type="NCBIfam" id="NF004397">
    <property type="entry name" value="PRK05755.1"/>
    <property type="match status" value="1"/>
</dbReference>
<dbReference type="Pfam" id="PF00476">
    <property type="entry name" value="DNA_pol_A"/>
    <property type="match status" value="1"/>
</dbReference>
<dbReference type="PROSITE" id="PS00447">
    <property type="entry name" value="DNA_POLYMERASE_A"/>
    <property type="match status" value="1"/>
</dbReference>
<dbReference type="CDD" id="cd08637">
    <property type="entry name" value="DNA_pol_A_pol_I_C"/>
    <property type="match status" value="1"/>
</dbReference>
<evidence type="ECO:0000313" key="14">
    <source>
        <dbReference type="EMBL" id="MBU5491523.1"/>
    </source>
</evidence>
<dbReference type="EC" id="2.7.7.7" evidence="10 11"/>
<comment type="subunit">
    <text evidence="11">Single-chain monomer with multiple functions.</text>
</comment>
<dbReference type="InterPro" id="IPR018320">
    <property type="entry name" value="DNA_polymerase_1"/>
</dbReference>
<dbReference type="InterPro" id="IPR008918">
    <property type="entry name" value="HhH2"/>
</dbReference>
<reference evidence="14 15" key="1">
    <citation type="submission" date="2021-06" db="EMBL/GenBank/DDBJ databases">
        <authorList>
            <person name="Sun Q."/>
            <person name="Li D."/>
        </authorList>
    </citation>
    <scope>NUCLEOTIDE SEQUENCE [LARGE SCALE GENOMIC DNA]</scope>
    <source>
        <strain evidence="14 15">MSJd-7</strain>
    </source>
</reference>
<evidence type="ECO:0000259" key="13">
    <source>
        <dbReference type="SMART" id="SM00482"/>
    </source>
</evidence>
<comment type="similarity">
    <text evidence="1 11">Belongs to the DNA polymerase type-A family.</text>
</comment>
<evidence type="ECO:0000256" key="5">
    <source>
        <dbReference type="ARBA" id="ARBA00022763"/>
    </source>
</evidence>
<dbReference type="Pfam" id="PF01367">
    <property type="entry name" value="5_3_exonuc"/>
    <property type="match status" value="1"/>
</dbReference>
<proteinExistence type="inferred from homology"/>
<dbReference type="RefSeq" id="WP_216471266.1">
    <property type="nucleotide sequence ID" value="NZ_JAHLQI010000010.1"/>
</dbReference>
<dbReference type="Proteomes" id="UP000783588">
    <property type="component" value="Unassembled WGS sequence"/>
</dbReference>
<dbReference type="InterPro" id="IPR001098">
    <property type="entry name" value="DNA-dir_DNA_pol_A_palm_dom"/>
</dbReference>
<gene>
    <name evidence="11 14" type="primary">polA</name>
    <name evidence="14" type="ORF">KQI75_13010</name>
</gene>
<keyword evidence="11" id="KW-0378">Hydrolase</keyword>
<evidence type="ECO:0000256" key="6">
    <source>
        <dbReference type="ARBA" id="ARBA00022932"/>
    </source>
</evidence>
<name>A0ABS6EUZ4_9FIRM</name>
<feature type="domain" description="DNA-directed DNA polymerase family A palm" evidence="13">
    <location>
        <begin position="632"/>
        <end position="838"/>
    </location>
</feature>
<evidence type="ECO:0000256" key="2">
    <source>
        <dbReference type="ARBA" id="ARBA00022679"/>
    </source>
</evidence>
<dbReference type="SMART" id="SM00279">
    <property type="entry name" value="HhH2"/>
    <property type="match status" value="1"/>
</dbReference>
<evidence type="ECO:0000256" key="8">
    <source>
        <dbReference type="ARBA" id="ARBA00023204"/>
    </source>
</evidence>
<keyword evidence="4 11" id="KW-0235">DNA replication</keyword>
<dbReference type="InterPro" id="IPR020045">
    <property type="entry name" value="DNA_polI_H3TH"/>
</dbReference>
<feature type="domain" description="5'-3' exonuclease" evidence="12">
    <location>
        <begin position="1"/>
        <end position="263"/>
    </location>
</feature>
<evidence type="ECO:0000256" key="4">
    <source>
        <dbReference type="ARBA" id="ARBA00022705"/>
    </source>
</evidence>
<evidence type="ECO:0000313" key="15">
    <source>
        <dbReference type="Proteomes" id="UP000783588"/>
    </source>
</evidence>
<dbReference type="InterPro" id="IPR020046">
    <property type="entry name" value="5-3_exonucl_a-hlix_arch_N"/>
</dbReference>
<evidence type="ECO:0000259" key="12">
    <source>
        <dbReference type="SMART" id="SM00475"/>
    </source>
</evidence>
<keyword evidence="7 11" id="KW-0238">DNA-binding</keyword>
<evidence type="ECO:0000256" key="10">
    <source>
        <dbReference type="NCBIfam" id="TIGR00593"/>
    </source>
</evidence>
<dbReference type="CDD" id="cd09898">
    <property type="entry name" value="H3TH_53EXO"/>
    <property type="match status" value="1"/>
</dbReference>
<dbReference type="PANTHER" id="PTHR10133:SF27">
    <property type="entry name" value="DNA POLYMERASE NU"/>
    <property type="match status" value="1"/>
</dbReference>
<dbReference type="GO" id="GO:0003887">
    <property type="term" value="F:DNA-directed DNA polymerase activity"/>
    <property type="evidence" value="ECO:0007669"/>
    <property type="project" value="UniProtKB-EC"/>
</dbReference>
<dbReference type="EMBL" id="JAHLQI010000010">
    <property type="protein sequence ID" value="MBU5491523.1"/>
    <property type="molecule type" value="Genomic_DNA"/>
</dbReference>
<dbReference type="Pfam" id="PF02739">
    <property type="entry name" value="5_3_exonuc_N"/>
    <property type="match status" value="1"/>
</dbReference>
<keyword evidence="3 11" id="KW-0548">Nucleotidyltransferase</keyword>
<dbReference type="InterPro" id="IPR002298">
    <property type="entry name" value="DNA_polymerase_A"/>
</dbReference>
<keyword evidence="11" id="KW-0269">Exonuclease</keyword>
<keyword evidence="6 11" id="KW-0239">DNA-directed DNA polymerase</keyword>
<keyword evidence="8 11" id="KW-0234">DNA repair</keyword>
<dbReference type="SMART" id="SM00482">
    <property type="entry name" value="POLAc"/>
    <property type="match status" value="1"/>
</dbReference>
<keyword evidence="15" id="KW-1185">Reference proteome</keyword>
<sequence length="875" mass="97748">MKLMAIDGNSILNRAFYGVRLLTNHEGLFTNAVYGFLSTLFKLQDEHKPDRIVVCFDVREKTFRHKEYAEYKGTRKGMPDELAQQLPLIREVLDAMGIPYMEKAGFEADDLLGTLSRQANDHGDTCLIVTGDKDALQLIGGGTSVLLSITRKGQTTITEYTTDVFREQYGFDPIHMIDLKALMGDTSDNIPGVPGIGEKTAMGLIQKFGSVQAVYENIEDPFIKKGQRAKLLDGREAADKSLHLVTIVRDVPLACTAAQLPEVQMDETALYRLFTRLEFKNYITRLGLHAPEEDAVPKREIVHKELHSGEQLFAAIADKQELILTAPHSLEAVCVLSEDTAYLLCADQVGTQSWHTVLQQLFSGKYPLTVHDGKPYLLALLQEGIQAADFACDTALGAYLLDPSESGYGLEKVALAYLNQELAPVSDYEAEDAFSPLGGRETALRTLADHAAAIQEMAQEIVRNIKKQGMYDLFHTIELPLEGVLASMQFYGFQADADALRAFGDTLTQRIDELTMEIYREAGREFNINSTKMLGQILFEELELPVIKKTKTGYSTNIEVLEALKGYHPMVGMVIEYRQLTKLRSTYVDGLLKVIGDDGRIHSTFQQMVTATGRLSSTDPNLQNIPVRTELGSELRHMFVAKPGCVLVDADYSQIELRVLADIAKDETMMQAFCSGTDIHAMTASQVFHVPIEEVTASMRRSSKAVNFGIVYGISGYSLSNDIGVSVKTATEYINKYLSVYHGVREYMLRIKEQAKQDGFVQTAYGRKRWLPELKSKNTNIRKLGERMALNTPIQGTAADIIKIAMLRVYRRLQKEHMQSRLVLQVHDELILEAPEQEVEQAKRILKEEMEAACQLNVPLIVDVACGHDWYAAKG</sequence>
<evidence type="ECO:0000256" key="3">
    <source>
        <dbReference type="ARBA" id="ARBA00022695"/>
    </source>
</evidence>
<keyword evidence="11" id="KW-0540">Nuclease</keyword>
<protein>
    <recommendedName>
        <fullName evidence="10 11">DNA polymerase I</fullName>
        <ecNumber evidence="10 11">2.7.7.7</ecNumber>
    </recommendedName>
</protein>
<evidence type="ECO:0000256" key="9">
    <source>
        <dbReference type="ARBA" id="ARBA00049244"/>
    </source>
</evidence>
<dbReference type="CDD" id="cd09859">
    <property type="entry name" value="PIN_53EXO"/>
    <property type="match status" value="1"/>
</dbReference>
<comment type="caution">
    <text evidence="14">The sequence shown here is derived from an EMBL/GenBank/DDBJ whole genome shotgun (WGS) entry which is preliminary data.</text>
</comment>
<keyword evidence="5 11" id="KW-0227">DNA damage</keyword>
<dbReference type="PANTHER" id="PTHR10133">
    <property type="entry name" value="DNA POLYMERASE I"/>
    <property type="match status" value="1"/>
</dbReference>
<evidence type="ECO:0000256" key="1">
    <source>
        <dbReference type="ARBA" id="ARBA00007705"/>
    </source>
</evidence>
<dbReference type="SMART" id="SM00475">
    <property type="entry name" value="53EXOc"/>
    <property type="match status" value="1"/>
</dbReference>
<dbReference type="InterPro" id="IPR002421">
    <property type="entry name" value="5-3_exonuclease"/>
</dbReference>
<keyword evidence="2 11" id="KW-0808">Transferase</keyword>